<dbReference type="SUPFAM" id="SSF56601">
    <property type="entry name" value="beta-lactamase/transpeptidase-like"/>
    <property type="match status" value="1"/>
</dbReference>
<dbReference type="InterPro" id="IPR050515">
    <property type="entry name" value="Beta-lactam/transpept"/>
</dbReference>
<dbReference type="Pfam" id="PF00905">
    <property type="entry name" value="Transpeptidase"/>
    <property type="match status" value="1"/>
</dbReference>
<comment type="subcellular location">
    <subcellularLocation>
        <location evidence="1">Cell membrane</location>
        <topology evidence="1">Single-pass membrane protein</topology>
    </subcellularLocation>
</comment>
<reference evidence="12 13" key="1">
    <citation type="journal article" date="2016" name="Microbiol. Immunol.">
        <title>Complete genome sequence of Streptococcus troglodytae TKU31 isolated from the oral cavity of a chimpanzee (Pan troglodytes).</title>
        <authorList>
            <person name="Okamoto M."/>
            <person name="Naito M."/>
            <person name="Miyanohara M."/>
            <person name="Imai S."/>
            <person name="Nomura Y."/>
            <person name="Saito W."/>
            <person name="Momoi Y."/>
            <person name="Takada K."/>
            <person name="Miyabe-Nishiwaki T."/>
            <person name="Tomonaga M."/>
            <person name="Hanada N."/>
        </authorList>
    </citation>
    <scope>NUCLEOTIDE SEQUENCE [LARGE SCALE GENOMIC DNA]</scope>
    <source>
        <strain evidence="13">TKU 31</strain>
    </source>
</reference>
<sequence>MVSQKNKSKKGQSKTFTLISNRINLLFFLIVALFTILLLRLAQMQLYDAKFYKSKLTESTTYTIKTSSPRGQIYDAKGVALVENEVKEVVAFTRSNTMTAKDIKANAKKLADMVTLTESKVTKRQKKDYYLADPKNYQKIVKKLPNNKKYDNFGNNLTESKIYANAVKAVPNSAIDYSEDEKKIIHIFSQMNATSVFNTASLTTGDLTAEQIAVLATSKSDLKGISVKTDWERKTDKNSITSIIGKVSSQKTGLPAEEANNYVKKGYSLNDRVGTSYLEKQYENDLQGSRTVQAIKVNKEGKIISDKTTAKGTKGKNLKLTLDLEFQKGVEQILNQYFNSELASGNTKYSEGVYAVVLNPNTGAVLSMAGLEHDLKTGEVSSNALGAVTEVFTPGSVVKGATLTAGWGNGVLSGNQVLNDQPIQFAGSSPINSWFTNGSTPLTASQSLEYSSNTYMVQLALKLMGQDYHSGMTLSTDGYKEAMEKLRATYAQYGLGVSTGIDLPGESKGYTPEHYDPSNVLTESFGQFDNYTTMQLAQYAAAVANGGKRIAPHLVEGIYDNNKTGGLGNLVQSIDTKVLNNVSISSDDMGIIKEGFYNVVNGGSYATGKTLAKGASVPISAKTGTAEAYVTGDDGKSVYTSNLNVVAYAPSSNPQIAVAVVLPHETDLHGTTSHAITRDIINLYQKMYPMNQ</sequence>
<evidence type="ECO:0000259" key="10">
    <source>
        <dbReference type="Pfam" id="PF00905"/>
    </source>
</evidence>
<dbReference type="PANTHER" id="PTHR30627:SF2">
    <property type="entry name" value="PEPTIDOGLYCAN D,D-TRANSPEPTIDASE MRDA"/>
    <property type="match status" value="1"/>
</dbReference>
<accession>A0A1L7LKP9</accession>
<dbReference type="EMBL" id="AP014612">
    <property type="protein sequence ID" value="BAQ24784.1"/>
    <property type="molecule type" value="Genomic_DNA"/>
</dbReference>
<evidence type="ECO:0000256" key="8">
    <source>
        <dbReference type="ARBA" id="ARBA00023136"/>
    </source>
</evidence>
<keyword evidence="4" id="KW-0812">Transmembrane</keyword>
<comment type="similarity">
    <text evidence="2">Belongs to the transpeptidase family.</text>
</comment>
<protein>
    <submittedName>
        <fullName evidence="12">Penicillin-binding protein 2b</fullName>
    </submittedName>
</protein>
<dbReference type="SUPFAM" id="SSF56519">
    <property type="entry name" value="Penicillin binding protein dimerisation domain"/>
    <property type="match status" value="1"/>
</dbReference>
<feature type="domain" description="Penicillin-binding protein dimerisation" evidence="11">
    <location>
        <begin position="66"/>
        <end position="306"/>
    </location>
</feature>
<dbReference type="KEGG" id="strg:SRT_15230"/>
<dbReference type="Pfam" id="PF03717">
    <property type="entry name" value="PBP_dimer"/>
    <property type="match status" value="1"/>
</dbReference>
<evidence type="ECO:0000313" key="12">
    <source>
        <dbReference type="EMBL" id="BAQ24784.1"/>
    </source>
</evidence>
<dbReference type="NCBIfam" id="NF038278">
    <property type="entry name" value="strep_PBP2B"/>
    <property type="match status" value="1"/>
</dbReference>
<dbReference type="RefSeq" id="WP_128833618.1">
    <property type="nucleotide sequence ID" value="NZ_AP014612.1"/>
</dbReference>
<keyword evidence="9" id="KW-0961">Cell wall biogenesis/degradation</keyword>
<organism evidence="12 13">
    <name type="scientific">Streptococcus troglodytae</name>
    <dbReference type="NCBI Taxonomy" id="1111760"/>
    <lineage>
        <taxon>Bacteria</taxon>
        <taxon>Bacillati</taxon>
        <taxon>Bacillota</taxon>
        <taxon>Bacilli</taxon>
        <taxon>Lactobacillales</taxon>
        <taxon>Streptococcaceae</taxon>
        <taxon>Streptococcus</taxon>
    </lineage>
</organism>
<dbReference type="InterPro" id="IPR047982">
    <property type="entry name" value="PBP2B"/>
</dbReference>
<evidence type="ECO:0000256" key="3">
    <source>
        <dbReference type="ARBA" id="ARBA00022475"/>
    </source>
</evidence>
<dbReference type="InterPro" id="IPR001460">
    <property type="entry name" value="PCN-bd_Tpept"/>
</dbReference>
<dbReference type="Gene3D" id="3.40.710.10">
    <property type="entry name" value="DD-peptidase/beta-lactamase superfamily"/>
    <property type="match status" value="1"/>
</dbReference>
<evidence type="ECO:0000313" key="13">
    <source>
        <dbReference type="Proteomes" id="UP000217758"/>
    </source>
</evidence>
<dbReference type="GO" id="GO:0071555">
    <property type="term" value="P:cell wall organization"/>
    <property type="evidence" value="ECO:0007669"/>
    <property type="project" value="UniProtKB-KW"/>
</dbReference>
<evidence type="ECO:0000256" key="7">
    <source>
        <dbReference type="ARBA" id="ARBA00022989"/>
    </source>
</evidence>
<name>A0A1L7LKP9_9STRE</name>
<dbReference type="Gene3D" id="3.90.1310.10">
    <property type="entry name" value="Penicillin-binding protein 2a (Domain 2)"/>
    <property type="match status" value="1"/>
</dbReference>
<dbReference type="Gene3D" id="1.10.10.1230">
    <property type="entry name" value="Penicillin-binding protein, N-terminal non-catalytic domain, head sub-domain"/>
    <property type="match status" value="1"/>
</dbReference>
<keyword evidence="5" id="KW-0133">Cell shape</keyword>
<dbReference type="InterPro" id="IPR012338">
    <property type="entry name" value="Beta-lactam/transpept-like"/>
</dbReference>
<dbReference type="PANTHER" id="PTHR30627">
    <property type="entry name" value="PEPTIDOGLYCAN D,D-TRANSPEPTIDASE"/>
    <property type="match status" value="1"/>
</dbReference>
<evidence type="ECO:0000256" key="4">
    <source>
        <dbReference type="ARBA" id="ARBA00022692"/>
    </source>
</evidence>
<keyword evidence="3" id="KW-1003">Cell membrane</keyword>
<dbReference type="InterPro" id="IPR036138">
    <property type="entry name" value="PBP_dimer_sf"/>
</dbReference>
<evidence type="ECO:0000256" key="9">
    <source>
        <dbReference type="ARBA" id="ARBA00023316"/>
    </source>
</evidence>
<evidence type="ECO:0000256" key="6">
    <source>
        <dbReference type="ARBA" id="ARBA00022984"/>
    </source>
</evidence>
<dbReference type="GO" id="GO:0008658">
    <property type="term" value="F:penicillin binding"/>
    <property type="evidence" value="ECO:0007669"/>
    <property type="project" value="InterPro"/>
</dbReference>
<evidence type="ECO:0000256" key="2">
    <source>
        <dbReference type="ARBA" id="ARBA00007171"/>
    </source>
</evidence>
<dbReference type="GO" id="GO:0071972">
    <property type="term" value="F:peptidoglycan L,D-transpeptidase activity"/>
    <property type="evidence" value="ECO:0007669"/>
    <property type="project" value="InterPro"/>
</dbReference>
<evidence type="ECO:0000256" key="5">
    <source>
        <dbReference type="ARBA" id="ARBA00022960"/>
    </source>
</evidence>
<feature type="domain" description="Penicillin-binding protein transpeptidase" evidence="10">
    <location>
        <begin position="354"/>
        <end position="681"/>
    </location>
</feature>
<dbReference type="GO" id="GO:0009252">
    <property type="term" value="P:peptidoglycan biosynthetic process"/>
    <property type="evidence" value="ECO:0007669"/>
    <property type="project" value="UniProtKB-KW"/>
</dbReference>
<evidence type="ECO:0000259" key="11">
    <source>
        <dbReference type="Pfam" id="PF03717"/>
    </source>
</evidence>
<keyword evidence="6" id="KW-0573">Peptidoglycan synthesis</keyword>
<keyword evidence="13" id="KW-1185">Reference proteome</keyword>
<dbReference type="Proteomes" id="UP000217758">
    <property type="component" value="Chromosome"/>
</dbReference>
<evidence type="ECO:0000256" key="1">
    <source>
        <dbReference type="ARBA" id="ARBA00004162"/>
    </source>
</evidence>
<dbReference type="GO" id="GO:0008360">
    <property type="term" value="P:regulation of cell shape"/>
    <property type="evidence" value="ECO:0007669"/>
    <property type="project" value="UniProtKB-KW"/>
</dbReference>
<gene>
    <name evidence="12" type="primary">pbp2b</name>
    <name evidence="12" type="ORF">SRT_15230</name>
</gene>
<keyword evidence="8" id="KW-0472">Membrane</keyword>
<keyword evidence="7" id="KW-1133">Transmembrane helix</keyword>
<proteinExistence type="inferred from homology"/>
<dbReference type="AlphaFoldDB" id="A0A1L7LKP9"/>
<dbReference type="InterPro" id="IPR005311">
    <property type="entry name" value="PBP_dimer"/>
</dbReference>
<dbReference type="GO" id="GO:0005886">
    <property type="term" value="C:plasma membrane"/>
    <property type="evidence" value="ECO:0007669"/>
    <property type="project" value="UniProtKB-SubCell"/>
</dbReference>